<dbReference type="Proteomes" id="UP000324974">
    <property type="component" value="Chromosome"/>
</dbReference>
<dbReference type="EMBL" id="CP042425">
    <property type="protein sequence ID" value="QEL17583.1"/>
    <property type="molecule type" value="Genomic_DNA"/>
</dbReference>
<dbReference type="KEGG" id="lrs:PX52LOC_04579"/>
<reference evidence="2" key="1">
    <citation type="submission" date="2019-08" db="EMBL/GenBank/DDBJ databases">
        <title>Limnoglobus roseus gen. nov., sp. nov., a novel freshwater planctomycete with a giant genome from the family Gemmataceae.</title>
        <authorList>
            <person name="Kulichevskaya I.S."/>
            <person name="Naumoff D.G."/>
            <person name="Miroshnikov K."/>
            <person name="Ivanova A."/>
            <person name="Philippov D.A."/>
            <person name="Hakobyan A."/>
            <person name="Rijpstra I.C."/>
            <person name="Sinninghe Damste J.S."/>
            <person name="Liesack W."/>
            <person name="Dedysh S.N."/>
        </authorList>
    </citation>
    <scope>NUCLEOTIDE SEQUENCE [LARGE SCALE GENOMIC DNA]</scope>
    <source>
        <strain evidence="2">PX52</strain>
    </source>
</reference>
<evidence type="ECO:0000313" key="1">
    <source>
        <dbReference type="EMBL" id="QEL17583.1"/>
    </source>
</evidence>
<name>A0A5C1AH58_9BACT</name>
<protein>
    <submittedName>
        <fullName evidence="1">SMI1/KNR4 family protein</fullName>
    </submittedName>
</protein>
<proteinExistence type="predicted"/>
<accession>A0A5C1AH58</accession>
<dbReference type="AlphaFoldDB" id="A0A5C1AH58"/>
<evidence type="ECO:0000313" key="2">
    <source>
        <dbReference type="Proteomes" id="UP000324974"/>
    </source>
</evidence>
<sequence>MTEAEWLAVAEPRKMLEYLIGRVSVRKQRLFACACCRRIWHLLADPRSRHAVETAERFVDGDVTTGEIEAAMTAADDAADDAHGPGSEAAEAAADVIADVRGCAIAAASAGDQQRRVERFAQSVLLRDIFGNAFRPVTFSPDWLTPTAVDLAEVIYEDRAFDRLPILADALQDAGCEDADVLGHCRSDGPHVRGCWVVDGVLGKG</sequence>
<keyword evidence="2" id="KW-1185">Reference proteome</keyword>
<organism evidence="1 2">
    <name type="scientific">Limnoglobus roseus</name>
    <dbReference type="NCBI Taxonomy" id="2598579"/>
    <lineage>
        <taxon>Bacteria</taxon>
        <taxon>Pseudomonadati</taxon>
        <taxon>Planctomycetota</taxon>
        <taxon>Planctomycetia</taxon>
        <taxon>Gemmatales</taxon>
        <taxon>Gemmataceae</taxon>
        <taxon>Limnoglobus</taxon>
    </lineage>
</organism>
<gene>
    <name evidence="1" type="ORF">PX52LOC_04579</name>
</gene>
<dbReference type="RefSeq" id="WP_246173440.1">
    <property type="nucleotide sequence ID" value="NZ_CP042425.1"/>
</dbReference>